<evidence type="ECO:0000256" key="1">
    <source>
        <dbReference type="SAM" id="SignalP"/>
    </source>
</evidence>
<dbReference type="SUPFAM" id="SSF51004">
    <property type="entry name" value="C-terminal (heme d1) domain of cytochrome cd1-nitrite reductase"/>
    <property type="match status" value="1"/>
</dbReference>
<reference evidence="2 3" key="1">
    <citation type="submission" date="2020-04" db="EMBL/GenBank/DDBJ databases">
        <title>Hymenobacter polaris sp. nov., isolated from Arctic soil.</title>
        <authorList>
            <person name="Dahal R.H."/>
        </authorList>
    </citation>
    <scope>NUCLEOTIDE SEQUENCE [LARGE SCALE GENOMIC DNA]</scope>
    <source>
        <strain evidence="2 3">RP-2-7</strain>
    </source>
</reference>
<dbReference type="InterPro" id="IPR011048">
    <property type="entry name" value="Haem_d1_sf"/>
</dbReference>
<protein>
    <submittedName>
        <fullName evidence="2">YncE family protein</fullName>
    </submittedName>
</protein>
<proteinExistence type="predicted"/>
<dbReference type="Gene3D" id="2.130.10.10">
    <property type="entry name" value="YVTN repeat-like/Quinoprotein amine dehydrogenase"/>
    <property type="match status" value="2"/>
</dbReference>
<dbReference type="InterPro" id="IPR015943">
    <property type="entry name" value="WD40/YVTN_repeat-like_dom_sf"/>
</dbReference>
<feature type="chain" id="PRO_5031119493" evidence="1">
    <location>
        <begin position="21"/>
        <end position="346"/>
    </location>
</feature>
<accession>A0A7Y0ABR0</accession>
<dbReference type="EMBL" id="JABBGH010000001">
    <property type="protein sequence ID" value="NML64431.1"/>
    <property type="molecule type" value="Genomic_DNA"/>
</dbReference>
<keyword evidence="3" id="KW-1185">Reference proteome</keyword>
<dbReference type="Proteomes" id="UP000559626">
    <property type="component" value="Unassembled WGS sequence"/>
</dbReference>
<dbReference type="RefSeq" id="WP_169529730.1">
    <property type="nucleotide sequence ID" value="NZ_JABBGH010000001.1"/>
</dbReference>
<dbReference type="PANTHER" id="PTHR47197:SF3">
    <property type="entry name" value="DIHYDRO-HEME D1 DEHYDROGENASE"/>
    <property type="match status" value="1"/>
</dbReference>
<dbReference type="PANTHER" id="PTHR47197">
    <property type="entry name" value="PROTEIN NIRF"/>
    <property type="match status" value="1"/>
</dbReference>
<organism evidence="2 3">
    <name type="scientific">Hymenobacter polaris</name>
    <dbReference type="NCBI Taxonomy" id="2682546"/>
    <lineage>
        <taxon>Bacteria</taxon>
        <taxon>Pseudomonadati</taxon>
        <taxon>Bacteroidota</taxon>
        <taxon>Cytophagia</taxon>
        <taxon>Cytophagales</taxon>
        <taxon>Hymenobacteraceae</taxon>
        <taxon>Hymenobacter</taxon>
    </lineage>
</organism>
<gene>
    <name evidence="2" type="ORF">HHL22_04355</name>
</gene>
<feature type="signal peptide" evidence="1">
    <location>
        <begin position="1"/>
        <end position="20"/>
    </location>
</feature>
<dbReference type="AlphaFoldDB" id="A0A7Y0ABR0"/>
<name>A0A7Y0ABR0_9BACT</name>
<sequence length="346" mass="36166">MKTLLVVAPLALASLGRLPAAHGQSAAPAPYRVLSTIPVGGEGGWDFLATDPAGERLYVAHGTQTEVIDLKTKKLLGHIENTPGAHGVAVVPGANRGYVSCGRNNYCVIFDLKTLKNLGTVATGPKPDAVYYDDYSKHVFAFSNAGGKSTVLDPATGRAVGTAELGGDVEVPASDGKGHIFVNLEDKSEVIEFDAKSLAVLHRYSLAPGEEPTGLAFDPKDGRLFSGCANEKLVVTDSKTGKQVAVLPIGPGVDGVAFDPTTNNVLSFNGGDGTMTVIHQDSPEKYTVVANVPTAKGARTVAENPKTHHLYTCTADYGPAPAATTENPRPRPSILPGTFRVLEIGK</sequence>
<keyword evidence="1" id="KW-0732">Signal</keyword>
<evidence type="ECO:0000313" key="3">
    <source>
        <dbReference type="Proteomes" id="UP000559626"/>
    </source>
</evidence>
<evidence type="ECO:0000313" key="2">
    <source>
        <dbReference type="EMBL" id="NML64431.1"/>
    </source>
</evidence>
<comment type="caution">
    <text evidence="2">The sequence shown here is derived from an EMBL/GenBank/DDBJ whole genome shotgun (WGS) entry which is preliminary data.</text>
</comment>
<dbReference type="InterPro" id="IPR051200">
    <property type="entry name" value="Host-pathogen_enzymatic-act"/>
</dbReference>